<evidence type="ECO:0000313" key="3">
    <source>
        <dbReference type="Proteomes" id="UP001058974"/>
    </source>
</evidence>
<keyword evidence="3" id="KW-1185">Reference proteome</keyword>
<gene>
    <name evidence="2" type="ORF">KIW84_050388</name>
</gene>
<proteinExistence type="predicted"/>
<feature type="region of interest" description="Disordered" evidence="1">
    <location>
        <begin position="63"/>
        <end position="83"/>
    </location>
</feature>
<evidence type="ECO:0008006" key="4">
    <source>
        <dbReference type="Google" id="ProtNLM"/>
    </source>
</evidence>
<dbReference type="Gramene" id="Psat05G0038800-T1">
    <property type="protein sequence ID" value="KAI5402762.1"/>
    <property type="gene ID" value="KIW84_050388"/>
</dbReference>
<dbReference type="EMBL" id="JAMSHJ010000005">
    <property type="protein sequence ID" value="KAI5402762.1"/>
    <property type="molecule type" value="Genomic_DNA"/>
</dbReference>
<dbReference type="AlphaFoldDB" id="A0A9D4WJ82"/>
<dbReference type="PANTHER" id="PTHR34779">
    <property type="entry name" value="OS09G0542900 PROTEIN"/>
    <property type="match status" value="1"/>
</dbReference>
<reference evidence="2 3" key="1">
    <citation type="journal article" date="2022" name="Nat. Genet.">
        <title>Improved pea reference genome and pan-genome highlight genomic features and evolutionary characteristics.</title>
        <authorList>
            <person name="Yang T."/>
            <person name="Liu R."/>
            <person name="Luo Y."/>
            <person name="Hu S."/>
            <person name="Wang D."/>
            <person name="Wang C."/>
            <person name="Pandey M.K."/>
            <person name="Ge S."/>
            <person name="Xu Q."/>
            <person name="Li N."/>
            <person name="Li G."/>
            <person name="Huang Y."/>
            <person name="Saxena R.K."/>
            <person name="Ji Y."/>
            <person name="Li M."/>
            <person name="Yan X."/>
            <person name="He Y."/>
            <person name="Liu Y."/>
            <person name="Wang X."/>
            <person name="Xiang C."/>
            <person name="Varshney R.K."/>
            <person name="Ding H."/>
            <person name="Gao S."/>
            <person name="Zong X."/>
        </authorList>
    </citation>
    <scope>NUCLEOTIDE SEQUENCE [LARGE SCALE GENOMIC DNA]</scope>
    <source>
        <strain evidence="2 3">cv. Zhongwan 6</strain>
    </source>
</reference>
<evidence type="ECO:0000256" key="1">
    <source>
        <dbReference type="SAM" id="MobiDB-lite"/>
    </source>
</evidence>
<organism evidence="2 3">
    <name type="scientific">Pisum sativum</name>
    <name type="common">Garden pea</name>
    <name type="synonym">Lathyrus oleraceus</name>
    <dbReference type="NCBI Taxonomy" id="3888"/>
    <lineage>
        <taxon>Eukaryota</taxon>
        <taxon>Viridiplantae</taxon>
        <taxon>Streptophyta</taxon>
        <taxon>Embryophyta</taxon>
        <taxon>Tracheophyta</taxon>
        <taxon>Spermatophyta</taxon>
        <taxon>Magnoliopsida</taxon>
        <taxon>eudicotyledons</taxon>
        <taxon>Gunneridae</taxon>
        <taxon>Pentapetalae</taxon>
        <taxon>rosids</taxon>
        <taxon>fabids</taxon>
        <taxon>Fabales</taxon>
        <taxon>Fabaceae</taxon>
        <taxon>Papilionoideae</taxon>
        <taxon>50 kb inversion clade</taxon>
        <taxon>NPAAA clade</taxon>
        <taxon>Hologalegina</taxon>
        <taxon>IRL clade</taxon>
        <taxon>Fabeae</taxon>
        <taxon>Lathyrus</taxon>
    </lineage>
</organism>
<dbReference type="PANTHER" id="PTHR34779:SF2">
    <property type="entry name" value="SYRINGOLIDE-INDUCED PROTEIN 14-1-1"/>
    <property type="match status" value="1"/>
</dbReference>
<protein>
    <recommendedName>
        <fullName evidence="4">Syringolide-induced protein 14-1-1</fullName>
    </recommendedName>
</protein>
<comment type="caution">
    <text evidence="2">The sequence shown here is derived from an EMBL/GenBank/DDBJ whole genome shotgun (WGS) entry which is preliminary data.</text>
</comment>
<dbReference type="Proteomes" id="UP001058974">
    <property type="component" value="Chromosome 5"/>
</dbReference>
<evidence type="ECO:0000313" key="2">
    <source>
        <dbReference type="EMBL" id="KAI5402762.1"/>
    </source>
</evidence>
<accession>A0A9D4WJ82</accession>
<sequence>MYKESPSYHHHIQNIKFQPTLTFKFNLIINLMEKNLKLKNKILKILPKTVTAITLTFQNHPFSPSKDHKSKPRGGVKGFSGPIVTIKPKNIGNDYEEPTSPKISCMGQIKHKKKQQKKKNKDIEVKKRVTTFQKMLFHVGKTKPDARVVHDNKYELEDERTTHHVSQMKRFASGRGTFDNFDWKAHVGEEEIDNYYSDEERIESDDDNGEDEEFMIPFSAPILVGGGGDHGLDLKPRKEINLWKRRTMARPRPLQLDPLN</sequence>
<dbReference type="OrthoDB" id="1926132at2759"/>
<dbReference type="InterPro" id="IPR038796">
    <property type="entry name" value="At1g76070-like"/>
</dbReference>
<name>A0A9D4WJ82_PEA</name>